<evidence type="ECO:0000313" key="1">
    <source>
        <dbReference type="EMBL" id="GJN20079.1"/>
    </source>
</evidence>
<proteinExistence type="predicted"/>
<name>A0AAV5EAE0_ELECO</name>
<dbReference type="EMBL" id="BQKI01000074">
    <property type="protein sequence ID" value="GJN20079.1"/>
    <property type="molecule type" value="Genomic_DNA"/>
</dbReference>
<evidence type="ECO:0000313" key="2">
    <source>
        <dbReference type="Proteomes" id="UP001054889"/>
    </source>
</evidence>
<sequence>MEPIRNTVSEPAGIWKPDPPRLRSMTSACATENVVIWAWMVQNMMVVAQIGSIRTTCFTSSTSVRVFRVHLLAVAGSVSGAMMAAWSRNLFIVHRVVISVFSFYR</sequence>
<accession>A0AAV5EAE0</accession>
<dbReference type="AlphaFoldDB" id="A0AAV5EAE0"/>
<gene>
    <name evidence="1" type="primary">gb07407</name>
    <name evidence="1" type="ORF">PR202_gb07407</name>
</gene>
<protein>
    <submittedName>
        <fullName evidence="1">Uncharacterized protein</fullName>
    </submittedName>
</protein>
<comment type="caution">
    <text evidence="1">The sequence shown here is derived from an EMBL/GenBank/DDBJ whole genome shotgun (WGS) entry which is preliminary data.</text>
</comment>
<reference evidence="1" key="2">
    <citation type="submission" date="2021-12" db="EMBL/GenBank/DDBJ databases">
        <title>Resequencing data analysis of finger millet.</title>
        <authorList>
            <person name="Hatakeyama M."/>
            <person name="Aluri S."/>
            <person name="Balachadran M.T."/>
            <person name="Sivarajan S.R."/>
            <person name="Poveda L."/>
            <person name="Shimizu-Inatsugi R."/>
            <person name="Schlapbach R."/>
            <person name="Sreeman S.M."/>
            <person name="Shimizu K.K."/>
        </authorList>
    </citation>
    <scope>NUCLEOTIDE SEQUENCE</scope>
</reference>
<keyword evidence="2" id="KW-1185">Reference proteome</keyword>
<reference evidence="1" key="1">
    <citation type="journal article" date="2018" name="DNA Res.">
        <title>Multiple hybrid de novo genome assembly of finger millet, an orphan allotetraploid crop.</title>
        <authorList>
            <person name="Hatakeyama M."/>
            <person name="Aluri S."/>
            <person name="Balachadran M.T."/>
            <person name="Sivarajan S.R."/>
            <person name="Patrignani A."/>
            <person name="Gruter S."/>
            <person name="Poveda L."/>
            <person name="Shimizu-Inatsugi R."/>
            <person name="Baeten J."/>
            <person name="Francoijs K.J."/>
            <person name="Nataraja K.N."/>
            <person name="Reddy Y.A.N."/>
            <person name="Phadnis S."/>
            <person name="Ravikumar R.L."/>
            <person name="Schlapbach R."/>
            <person name="Sreeman S.M."/>
            <person name="Shimizu K.K."/>
        </authorList>
    </citation>
    <scope>NUCLEOTIDE SEQUENCE</scope>
</reference>
<organism evidence="1 2">
    <name type="scientific">Eleusine coracana subsp. coracana</name>
    <dbReference type="NCBI Taxonomy" id="191504"/>
    <lineage>
        <taxon>Eukaryota</taxon>
        <taxon>Viridiplantae</taxon>
        <taxon>Streptophyta</taxon>
        <taxon>Embryophyta</taxon>
        <taxon>Tracheophyta</taxon>
        <taxon>Spermatophyta</taxon>
        <taxon>Magnoliopsida</taxon>
        <taxon>Liliopsida</taxon>
        <taxon>Poales</taxon>
        <taxon>Poaceae</taxon>
        <taxon>PACMAD clade</taxon>
        <taxon>Chloridoideae</taxon>
        <taxon>Cynodonteae</taxon>
        <taxon>Eleusininae</taxon>
        <taxon>Eleusine</taxon>
    </lineage>
</organism>
<dbReference type="Proteomes" id="UP001054889">
    <property type="component" value="Unassembled WGS sequence"/>
</dbReference>